<feature type="region of interest" description="Disordered" evidence="8">
    <location>
        <begin position="257"/>
        <end position="296"/>
    </location>
</feature>
<evidence type="ECO:0000256" key="2">
    <source>
        <dbReference type="ARBA" id="ARBA00022525"/>
    </source>
</evidence>
<feature type="compositionally biased region" description="Basic and acidic residues" evidence="8">
    <location>
        <begin position="194"/>
        <end position="204"/>
    </location>
</feature>
<dbReference type="PROSITE" id="PS50871">
    <property type="entry name" value="C1Q"/>
    <property type="match status" value="1"/>
</dbReference>
<keyword evidence="4 9" id="KW-0732">Signal</keyword>
<evidence type="ECO:0000256" key="7">
    <source>
        <dbReference type="SAM" id="Coils"/>
    </source>
</evidence>
<comment type="caution">
    <text evidence="12">The sequence shown here is derived from an EMBL/GenBank/DDBJ whole genome shotgun (WGS) entry which is preliminary data.</text>
</comment>
<feature type="compositionally biased region" description="Basic residues" evidence="8">
    <location>
        <begin position="59"/>
        <end position="69"/>
    </location>
</feature>
<evidence type="ECO:0000256" key="5">
    <source>
        <dbReference type="ARBA" id="ARBA00023054"/>
    </source>
</evidence>
<feature type="compositionally biased region" description="Acidic residues" evidence="8">
    <location>
        <begin position="27"/>
        <end position="36"/>
    </location>
</feature>
<sequence>MTAVGELVLLLGLLLAAHCDVRARDPELEEEEEEATAGDSYGGRASWDRGVPFTGGYGGHHHNTHHPTRGHGPVDLPGGARHHPRDQRQAHAMGHGQQHAQEDTPAGDGGTGPQGIPARTGNWCAYVQRRVITMAVSCGMEKYTIKSQSPCPSGTPDCQIILYKMSTRPVYREKQKIFTALLWRCCPGHGGERCEDSVPEDHVADPQSPTVAGRTHPGEWTTVHQPGAQGQPQLISDPNWEQNDFEVSGSELYEARGTPAENDTSADLTYDYPHSPQDHADHNHSQHAYDQGGPVDVNLPLPNSPGLLALPHLVSVIMAQLQPTLDGFNHHLDRLSQEVGGLSRDVAALKLQQEERGRGDRDRETLSQGVVETQEGQEGQEYPTSRYEFLEGKLEESFQQIEELQRQLDERLHSQHAMLHYNLTIFKTDVDAKVKRQQKNLQLNLQALNSSILELRQSQEHLEEEIQRSWDTPIEGPIIPAQSQPTSMDTSHIWDAIARLDEKVVNNTVRVDALSEGLRVTDEGITNLQSVLQGLDEKIVDTGRQSQIQFMETGLEVDAARAVVLQRVDELANNLTLQGEQLQDVDNDMDYLFKRLYANASSGGGGCNCQASLSKLQEAIASVNTLANKNQMALEKDAQSKLEGWNDWMPSVQDLKQGLSYVQNALAFEQERTRALNFNVSVLQASLVASQQDIQALQNKEDRKEAEVQRLQSSFDSVLMDATRHAEVLEVVLGMEVLDFSKLPMDKQMENSMPATRKLIQDLKKQLASASESEAADEPGRVLTDWEMQGLAKKSGDKDLKEILYDEPEDGQDYSDSDFWSLDKAVEELAIRVKSIEGRSCPASCCNCTKDTTPSGVEGKLQAEVNSLRQGLEEHLQVFKSLFSNTEGLTGSEASLDLDKLSAMMKRKDAKQQKRQQKRGSLQGEKATHRSRRDVSLETTAIQSDYPLAFISSTKSGSSKDGPLIFEDTLLDRGQMYSATTGVFRAPVRGLYLFVVTLDFGPGASLARLMRGEGVVAASLHQSQRKPAGPATRVCLLQLELGEQLYLELSQGSLVGSSPQDNTFTGLLLFQTT</sequence>
<feature type="region of interest" description="Disordered" evidence="8">
    <location>
        <begin position="352"/>
        <end position="382"/>
    </location>
</feature>
<dbReference type="PANTHER" id="PTHR15427">
    <property type="entry name" value="EMILIN ELASTIN MICROFIBRIL INTERFACE-LOCATED PROTEIN ELASTIN MICROFIBRIL INTERFACER"/>
    <property type="match status" value="1"/>
</dbReference>
<dbReference type="PROSITE" id="PS51041">
    <property type="entry name" value="EMI"/>
    <property type="match status" value="1"/>
</dbReference>
<proteinExistence type="predicted"/>
<feature type="region of interest" description="Disordered" evidence="8">
    <location>
        <begin position="25"/>
        <end position="116"/>
    </location>
</feature>
<organism evidence="12 13">
    <name type="scientific">Alosa alosa</name>
    <name type="common">allis shad</name>
    <dbReference type="NCBI Taxonomy" id="278164"/>
    <lineage>
        <taxon>Eukaryota</taxon>
        <taxon>Metazoa</taxon>
        <taxon>Chordata</taxon>
        <taxon>Craniata</taxon>
        <taxon>Vertebrata</taxon>
        <taxon>Euteleostomi</taxon>
        <taxon>Actinopterygii</taxon>
        <taxon>Neopterygii</taxon>
        <taxon>Teleostei</taxon>
        <taxon>Clupei</taxon>
        <taxon>Clupeiformes</taxon>
        <taxon>Clupeoidei</taxon>
        <taxon>Clupeidae</taxon>
        <taxon>Alosa</taxon>
    </lineage>
</organism>
<evidence type="ECO:0000259" key="11">
    <source>
        <dbReference type="PROSITE" id="PS51041"/>
    </source>
</evidence>
<dbReference type="Gene3D" id="2.60.120.40">
    <property type="match status" value="1"/>
</dbReference>
<feature type="compositionally biased region" description="Basic and acidic residues" evidence="8">
    <location>
        <begin position="352"/>
        <end position="365"/>
    </location>
</feature>
<evidence type="ECO:0000256" key="3">
    <source>
        <dbReference type="ARBA" id="ARBA00022530"/>
    </source>
</evidence>
<dbReference type="Proteomes" id="UP000823561">
    <property type="component" value="Chromosome 18"/>
</dbReference>
<feature type="signal peptide" evidence="9">
    <location>
        <begin position="1"/>
        <end position="23"/>
    </location>
</feature>
<keyword evidence="13" id="KW-1185">Reference proteome</keyword>
<feature type="region of interest" description="Disordered" evidence="8">
    <location>
        <begin position="194"/>
        <end position="241"/>
    </location>
</feature>
<evidence type="ECO:0000256" key="8">
    <source>
        <dbReference type="SAM" id="MobiDB-lite"/>
    </source>
</evidence>
<dbReference type="Pfam" id="PF00386">
    <property type="entry name" value="C1q"/>
    <property type="match status" value="1"/>
</dbReference>
<feature type="domain" description="EMI" evidence="11">
    <location>
        <begin position="120"/>
        <end position="196"/>
    </location>
</feature>
<accession>A0AAV6FV20</accession>
<feature type="region of interest" description="Disordered" evidence="8">
    <location>
        <begin position="905"/>
        <end position="934"/>
    </location>
</feature>
<dbReference type="InterPro" id="IPR001073">
    <property type="entry name" value="C1q_dom"/>
</dbReference>
<dbReference type="InterPro" id="IPR050392">
    <property type="entry name" value="Collagen/C1q_domain"/>
</dbReference>
<dbReference type="SUPFAM" id="SSF49842">
    <property type="entry name" value="TNF-like"/>
    <property type="match status" value="1"/>
</dbReference>
<keyword evidence="6" id="KW-1015">Disulfide bond</keyword>
<feature type="compositionally biased region" description="Low complexity" evidence="8">
    <location>
        <begin position="368"/>
        <end position="381"/>
    </location>
</feature>
<evidence type="ECO:0000313" key="12">
    <source>
        <dbReference type="EMBL" id="KAG5266625.1"/>
    </source>
</evidence>
<feature type="domain" description="C1q" evidence="10">
    <location>
        <begin position="939"/>
        <end position="1073"/>
    </location>
</feature>
<keyword evidence="3" id="KW-0272">Extracellular matrix</keyword>
<evidence type="ECO:0008006" key="14">
    <source>
        <dbReference type="Google" id="ProtNLM"/>
    </source>
</evidence>
<gene>
    <name evidence="12" type="ORF">AALO_G00234320</name>
</gene>
<evidence type="ECO:0000256" key="1">
    <source>
        <dbReference type="ARBA" id="ARBA00004498"/>
    </source>
</evidence>
<dbReference type="SMART" id="SM00110">
    <property type="entry name" value="C1Q"/>
    <property type="match status" value="1"/>
</dbReference>
<feature type="chain" id="PRO_5043585597" description="Multimerin-2" evidence="9">
    <location>
        <begin position="24"/>
        <end position="1073"/>
    </location>
</feature>
<protein>
    <recommendedName>
        <fullName evidence="14">Multimerin-2</fullName>
    </recommendedName>
</protein>
<keyword evidence="2" id="KW-0964">Secreted</keyword>
<evidence type="ECO:0000256" key="4">
    <source>
        <dbReference type="ARBA" id="ARBA00022729"/>
    </source>
</evidence>
<feature type="compositionally biased region" description="Polar residues" evidence="8">
    <location>
        <begin position="222"/>
        <end position="241"/>
    </location>
</feature>
<dbReference type="EMBL" id="JADWDJ010000018">
    <property type="protein sequence ID" value="KAG5266625.1"/>
    <property type="molecule type" value="Genomic_DNA"/>
</dbReference>
<dbReference type="PRINTS" id="PR00007">
    <property type="entry name" value="COMPLEMNTC1Q"/>
</dbReference>
<feature type="coiled-coil region" evidence="7">
    <location>
        <begin position="438"/>
        <end position="465"/>
    </location>
</feature>
<reference evidence="12" key="1">
    <citation type="submission" date="2020-10" db="EMBL/GenBank/DDBJ databases">
        <title>Chromosome-scale genome assembly of the Allis shad, Alosa alosa.</title>
        <authorList>
            <person name="Margot Z."/>
            <person name="Christophe K."/>
            <person name="Cabau C."/>
            <person name="Louis A."/>
            <person name="Berthelot C."/>
            <person name="Parey E."/>
            <person name="Roest Crollius H."/>
            <person name="Montfort J."/>
            <person name="Robinson-Rechavi M."/>
            <person name="Bucao C."/>
            <person name="Bouchez O."/>
            <person name="Gislard M."/>
            <person name="Lluch J."/>
            <person name="Milhes M."/>
            <person name="Lampietro C."/>
            <person name="Lopez Roques C."/>
            <person name="Donnadieu C."/>
            <person name="Braasch I."/>
            <person name="Desvignes T."/>
            <person name="Postlethwait J."/>
            <person name="Bobe J."/>
            <person name="Guiguen Y."/>
        </authorList>
    </citation>
    <scope>NUCLEOTIDE SEQUENCE</scope>
    <source>
        <strain evidence="12">M-15738</strain>
        <tissue evidence="12">Blood</tissue>
    </source>
</reference>
<dbReference type="InterPro" id="IPR008983">
    <property type="entry name" value="Tumour_necrosis_fac-like_dom"/>
</dbReference>
<feature type="coiled-coil region" evidence="7">
    <location>
        <begin position="387"/>
        <end position="414"/>
    </location>
</feature>
<feature type="coiled-coil region" evidence="7">
    <location>
        <begin position="680"/>
        <end position="714"/>
    </location>
</feature>
<name>A0AAV6FV20_9TELE</name>
<evidence type="ECO:0000313" key="13">
    <source>
        <dbReference type="Proteomes" id="UP000823561"/>
    </source>
</evidence>
<dbReference type="AlphaFoldDB" id="A0AAV6FV20"/>
<keyword evidence="5 7" id="KW-0175">Coiled coil</keyword>
<dbReference type="InterPro" id="IPR011489">
    <property type="entry name" value="EMI_domain"/>
</dbReference>
<comment type="subcellular location">
    <subcellularLocation>
        <location evidence="1">Secreted</location>
        <location evidence="1">Extracellular space</location>
        <location evidence="1">Extracellular matrix</location>
    </subcellularLocation>
</comment>
<evidence type="ECO:0000259" key="10">
    <source>
        <dbReference type="PROSITE" id="PS50871"/>
    </source>
</evidence>
<dbReference type="Pfam" id="PF07546">
    <property type="entry name" value="EMI"/>
    <property type="match status" value="1"/>
</dbReference>
<evidence type="ECO:0000256" key="9">
    <source>
        <dbReference type="SAM" id="SignalP"/>
    </source>
</evidence>
<dbReference type="PANTHER" id="PTHR15427:SF40">
    <property type="entry name" value="MULTIMERIN-2 PRECURSOR"/>
    <property type="match status" value="1"/>
</dbReference>
<evidence type="ECO:0000256" key="6">
    <source>
        <dbReference type="ARBA" id="ARBA00023157"/>
    </source>
</evidence>